<feature type="transmembrane region" description="Helical" evidence="3">
    <location>
        <begin position="162"/>
        <end position="189"/>
    </location>
</feature>
<keyword evidence="3" id="KW-0812">Transmembrane</keyword>
<dbReference type="Pfam" id="PF01066">
    <property type="entry name" value="CDP-OH_P_transf"/>
    <property type="match status" value="1"/>
</dbReference>
<evidence type="ECO:0000256" key="1">
    <source>
        <dbReference type="ARBA" id="ARBA00022679"/>
    </source>
</evidence>
<feature type="transmembrane region" description="Helical" evidence="3">
    <location>
        <begin position="114"/>
        <end position="133"/>
    </location>
</feature>
<keyword evidence="3" id="KW-0472">Membrane</keyword>
<dbReference type="AlphaFoldDB" id="A0A4R8FPH4"/>
<comment type="similarity">
    <text evidence="2">Belongs to the CDP-alcohol phosphatidyltransferase class-I family.</text>
</comment>
<gene>
    <name evidence="4" type="ORF">DFO67_11056</name>
</gene>
<keyword evidence="1 2" id="KW-0808">Transferase</keyword>
<dbReference type="InterPro" id="IPR000462">
    <property type="entry name" value="CDP-OH_P_trans"/>
</dbReference>
<evidence type="ECO:0000256" key="3">
    <source>
        <dbReference type="SAM" id="Phobius"/>
    </source>
</evidence>
<organism evidence="4 5">
    <name type="scientific">Modicisalibacter xianhensis</name>
    <dbReference type="NCBI Taxonomy" id="442341"/>
    <lineage>
        <taxon>Bacteria</taxon>
        <taxon>Pseudomonadati</taxon>
        <taxon>Pseudomonadota</taxon>
        <taxon>Gammaproteobacteria</taxon>
        <taxon>Oceanospirillales</taxon>
        <taxon>Halomonadaceae</taxon>
        <taxon>Modicisalibacter</taxon>
    </lineage>
</organism>
<dbReference type="InterPro" id="IPR048254">
    <property type="entry name" value="CDP_ALCOHOL_P_TRANSF_CS"/>
</dbReference>
<feature type="transmembrane region" description="Helical" evidence="3">
    <location>
        <begin position="33"/>
        <end position="60"/>
    </location>
</feature>
<dbReference type="GO" id="GO:0008654">
    <property type="term" value="P:phospholipid biosynthetic process"/>
    <property type="evidence" value="ECO:0007669"/>
    <property type="project" value="InterPro"/>
</dbReference>
<dbReference type="Proteomes" id="UP000294489">
    <property type="component" value="Unassembled WGS sequence"/>
</dbReference>
<accession>A0A4R8FPH4</accession>
<dbReference type="EMBL" id="SOEC01000010">
    <property type="protein sequence ID" value="TDX28356.1"/>
    <property type="molecule type" value="Genomic_DNA"/>
</dbReference>
<evidence type="ECO:0000313" key="5">
    <source>
        <dbReference type="Proteomes" id="UP000294489"/>
    </source>
</evidence>
<dbReference type="RefSeq" id="WP_134018207.1">
    <property type="nucleotide sequence ID" value="NZ_SOEC01000010.1"/>
</dbReference>
<dbReference type="InterPro" id="IPR043130">
    <property type="entry name" value="CDP-OH_PTrfase_TM_dom"/>
</dbReference>
<feature type="transmembrane region" description="Helical" evidence="3">
    <location>
        <begin position="80"/>
        <end position="102"/>
    </location>
</feature>
<name>A0A4R8FPH4_9GAMM</name>
<dbReference type="Gene3D" id="1.20.120.1760">
    <property type="match status" value="1"/>
</dbReference>
<comment type="caution">
    <text evidence="4">The sequence shown here is derived from an EMBL/GenBank/DDBJ whole genome shotgun (WGS) entry which is preliminary data.</text>
</comment>
<reference evidence="4 5" key="1">
    <citation type="submission" date="2019-03" db="EMBL/GenBank/DDBJ databases">
        <title>Freshwater and sediment microbial communities from various areas in North America, analyzing microbe dynamics in response to fracking.</title>
        <authorList>
            <person name="Lamendella R."/>
        </authorList>
    </citation>
    <scope>NUCLEOTIDE SEQUENCE [LARGE SCALE GENOMIC DNA]</scope>
    <source>
        <strain evidence="4 5">6_TX</strain>
    </source>
</reference>
<sequence>MLDSFANRLLEKPLRWMAKGFVQLGIRPDQMTLAGFIIGMFAIPSLATENYTLALLLIALNRLADGMDGAIARLTSTSDAGGFLDISLDFIFYSSVPLGFILADPLQNAAAGGVLMLSFVGTGVSFLTFAIFAEKNKIKNVSFPNKSFHYIGGLMEGSETQIFFIVLCVFPHWFPLLAYFFTFLCMVTASSRIYSSYKLLKIS</sequence>
<protein>
    <submittedName>
        <fullName evidence="4">Phosphatidylglycerophosphate synthase</fullName>
    </submittedName>
</protein>
<evidence type="ECO:0000313" key="4">
    <source>
        <dbReference type="EMBL" id="TDX28356.1"/>
    </source>
</evidence>
<dbReference type="GO" id="GO:0016020">
    <property type="term" value="C:membrane"/>
    <property type="evidence" value="ECO:0007669"/>
    <property type="project" value="InterPro"/>
</dbReference>
<evidence type="ECO:0000256" key="2">
    <source>
        <dbReference type="RuleBase" id="RU003750"/>
    </source>
</evidence>
<proteinExistence type="inferred from homology"/>
<keyword evidence="3" id="KW-1133">Transmembrane helix</keyword>
<dbReference type="OrthoDB" id="9790577at2"/>
<dbReference type="PROSITE" id="PS00379">
    <property type="entry name" value="CDP_ALCOHOL_P_TRANSF"/>
    <property type="match status" value="1"/>
</dbReference>
<dbReference type="GO" id="GO:0016780">
    <property type="term" value="F:phosphotransferase activity, for other substituted phosphate groups"/>
    <property type="evidence" value="ECO:0007669"/>
    <property type="project" value="InterPro"/>
</dbReference>